<name>A0A5J4IZW0_9FLAO</name>
<dbReference type="AlphaFoldDB" id="A0A5J4IZW0"/>
<comment type="caution">
    <text evidence="1">The sequence shown here is derived from an EMBL/GenBank/DDBJ whole genome shotgun (WGS) entry which is preliminary data.</text>
</comment>
<evidence type="ECO:0000313" key="1">
    <source>
        <dbReference type="EMBL" id="GER59350.1"/>
    </source>
</evidence>
<accession>A0A5J4IZW0</accession>
<dbReference type="InterPro" id="IPR027471">
    <property type="entry name" value="YbeD-like_sf"/>
</dbReference>
<dbReference type="EMBL" id="BKCG01000003">
    <property type="protein sequence ID" value="GER59350.1"/>
    <property type="molecule type" value="Genomic_DNA"/>
</dbReference>
<organism evidence="1 2">
    <name type="scientific">Patiriisocius marinus</name>
    <dbReference type="NCBI Taxonomy" id="1397112"/>
    <lineage>
        <taxon>Bacteria</taxon>
        <taxon>Pseudomonadati</taxon>
        <taxon>Bacteroidota</taxon>
        <taxon>Flavobacteriia</taxon>
        <taxon>Flavobacteriales</taxon>
        <taxon>Flavobacteriaceae</taxon>
        <taxon>Patiriisocius</taxon>
    </lineage>
</organism>
<reference evidence="1 2" key="1">
    <citation type="submission" date="2019-08" db="EMBL/GenBank/DDBJ databases">
        <title>Draft genome sequence of Ulvibacter marinus type strain NBRC 109484.</title>
        <authorList>
            <person name="Kawano K."/>
            <person name="Ushijima N."/>
            <person name="Kihara M."/>
            <person name="Itoh H."/>
        </authorList>
    </citation>
    <scope>NUCLEOTIDE SEQUENCE [LARGE SCALE GENOMIC DNA]</scope>
    <source>
        <strain evidence="1 2">NBRC 109484</strain>
    </source>
</reference>
<protein>
    <recommendedName>
        <fullName evidence="3">DUF493 domain-containing protein</fullName>
    </recommendedName>
</protein>
<evidence type="ECO:0008006" key="3">
    <source>
        <dbReference type="Google" id="ProtNLM"/>
    </source>
</evidence>
<keyword evidence="2" id="KW-1185">Reference proteome</keyword>
<gene>
    <name evidence="1" type="ORF">ULMA_14580</name>
</gene>
<dbReference type="InterPro" id="IPR007454">
    <property type="entry name" value="UPF0250_YbeD-like"/>
</dbReference>
<evidence type="ECO:0000313" key="2">
    <source>
        <dbReference type="Proteomes" id="UP000326509"/>
    </source>
</evidence>
<sequence length="96" mass="10781">MSLDKKTDEFYVRLLEQLRGDTTWPAPYLYKFIVPADNQKIADIEAIFDETGAAITTRDSSKGTFTSVSIKVTMDTPEKVVEKYKQVSSIEGVISL</sequence>
<dbReference type="RefSeq" id="WP_151673578.1">
    <property type="nucleotide sequence ID" value="NZ_BKCG01000003.1"/>
</dbReference>
<dbReference type="Gene3D" id="3.30.70.260">
    <property type="match status" value="1"/>
</dbReference>
<dbReference type="SUPFAM" id="SSF117991">
    <property type="entry name" value="YbeD/HP0495-like"/>
    <property type="match status" value="1"/>
</dbReference>
<dbReference type="Proteomes" id="UP000326509">
    <property type="component" value="Unassembled WGS sequence"/>
</dbReference>
<dbReference type="Pfam" id="PF04359">
    <property type="entry name" value="DUF493"/>
    <property type="match status" value="1"/>
</dbReference>
<dbReference type="OrthoDB" id="5616097at2"/>
<proteinExistence type="predicted"/>